<reference evidence="1 2" key="1">
    <citation type="submission" date="2018-06" db="EMBL/GenBank/DDBJ databases">
        <authorList>
            <consortium name="Pathogen Informatics"/>
            <person name="Doyle S."/>
        </authorList>
    </citation>
    <scope>NUCLEOTIDE SEQUENCE [LARGE SCALE GENOMIC DNA]</scope>
    <source>
        <strain evidence="1 2">NCTC9177</strain>
    </source>
</reference>
<dbReference type="InterPro" id="IPR025600">
    <property type="entry name" value="YccJ"/>
</dbReference>
<organism evidence="1 2">
    <name type="scientific">Klebsiella variicola</name>
    <dbReference type="NCBI Taxonomy" id="244366"/>
    <lineage>
        <taxon>Bacteria</taxon>
        <taxon>Pseudomonadati</taxon>
        <taxon>Pseudomonadota</taxon>
        <taxon>Gammaproteobacteria</taxon>
        <taxon>Enterobacterales</taxon>
        <taxon>Enterobacteriaceae</taxon>
        <taxon>Klebsiella/Raoultella group</taxon>
        <taxon>Klebsiella</taxon>
        <taxon>Klebsiella pneumoniae complex</taxon>
    </lineage>
</organism>
<protein>
    <submittedName>
        <fullName evidence="1">Uncharacterized protein</fullName>
    </submittedName>
</protein>
<accession>A0A7H4MH44</accession>
<dbReference type="EMBL" id="UGKR01000003">
    <property type="protein sequence ID" value="STS89644.1"/>
    <property type="molecule type" value="Genomic_DNA"/>
</dbReference>
<evidence type="ECO:0000313" key="2">
    <source>
        <dbReference type="Proteomes" id="UP000254545"/>
    </source>
</evidence>
<proteinExistence type="predicted"/>
<sequence>MPTQEAKAHRVGEWASLRNTSPEIAEAIFEVAHYDEKLAEQIWEEGSDEVLALAFAKTDKGCAVLGVNRRLSVKTSRTFISARSRPNLLKKPGLLRVFYIISPPR</sequence>
<name>A0A7H4MH44_KLEVA</name>
<dbReference type="NCBIfam" id="NF007554">
    <property type="entry name" value="PRK10174.1"/>
    <property type="match status" value="1"/>
</dbReference>
<dbReference type="Pfam" id="PF13993">
    <property type="entry name" value="YccJ"/>
    <property type="match status" value="1"/>
</dbReference>
<dbReference type="Proteomes" id="UP000254545">
    <property type="component" value="Unassembled WGS sequence"/>
</dbReference>
<dbReference type="AlphaFoldDB" id="A0A7H4MH44"/>
<comment type="caution">
    <text evidence="1">The sequence shown here is derived from an EMBL/GenBank/DDBJ whole genome shotgun (WGS) entry which is preliminary data.</text>
</comment>
<evidence type="ECO:0000313" key="1">
    <source>
        <dbReference type="EMBL" id="STS89644.1"/>
    </source>
</evidence>
<gene>
    <name evidence="1" type="primary">yccJ</name>
    <name evidence="1" type="ORF">NCTC9177_03527</name>
</gene>